<accession>A0A5J4UFV9</accession>
<evidence type="ECO:0000313" key="1">
    <source>
        <dbReference type="EMBL" id="KAA6368455.1"/>
    </source>
</evidence>
<protein>
    <submittedName>
        <fullName evidence="1">Uncharacterized protein</fullName>
    </submittedName>
</protein>
<dbReference type="Proteomes" id="UP000324800">
    <property type="component" value="Unassembled WGS sequence"/>
</dbReference>
<evidence type="ECO:0000313" key="2">
    <source>
        <dbReference type="Proteomes" id="UP000324800"/>
    </source>
</evidence>
<dbReference type="AlphaFoldDB" id="A0A5J4UFV9"/>
<reference evidence="1 2" key="1">
    <citation type="submission" date="2019-03" db="EMBL/GenBank/DDBJ databases">
        <title>Single cell metagenomics reveals metabolic interactions within the superorganism composed of flagellate Streblomastix strix and complex community of Bacteroidetes bacteria on its surface.</title>
        <authorList>
            <person name="Treitli S.C."/>
            <person name="Kolisko M."/>
            <person name="Husnik F."/>
            <person name="Keeling P."/>
            <person name="Hampl V."/>
        </authorList>
    </citation>
    <scope>NUCLEOTIDE SEQUENCE [LARGE SCALE GENOMIC DNA]</scope>
    <source>
        <strain evidence="1">ST1C</strain>
    </source>
</reference>
<comment type="caution">
    <text evidence="1">The sequence shown here is derived from an EMBL/GenBank/DDBJ whole genome shotgun (WGS) entry which is preliminary data.</text>
</comment>
<proteinExistence type="predicted"/>
<gene>
    <name evidence="1" type="ORF">EZS28_036018</name>
</gene>
<organism evidence="1 2">
    <name type="scientific">Streblomastix strix</name>
    <dbReference type="NCBI Taxonomy" id="222440"/>
    <lineage>
        <taxon>Eukaryota</taxon>
        <taxon>Metamonada</taxon>
        <taxon>Preaxostyla</taxon>
        <taxon>Oxymonadida</taxon>
        <taxon>Streblomastigidae</taxon>
        <taxon>Streblomastix</taxon>
    </lineage>
</organism>
<dbReference type="EMBL" id="SNRW01017339">
    <property type="protein sequence ID" value="KAA6368455.1"/>
    <property type="molecule type" value="Genomic_DNA"/>
</dbReference>
<name>A0A5J4UFV9_9EUKA</name>
<sequence length="141" mass="17187">MKMWMIQKQKGKDCEYEYVCVYECVNEYVYEYVNVNDSLSEDVVEIINKKMIINEIEKEETLIKMKKKIKKKMKIKTLLELTMFQMVKEKKLQFNQIIMLANFVSILIMQQMEIINEWEEAMIVIWQQKQKEEENLNIKLI</sequence>